<evidence type="ECO:0000313" key="3">
    <source>
        <dbReference type="Proteomes" id="UP000192923"/>
    </source>
</evidence>
<dbReference type="Gene3D" id="3.40.1260.10">
    <property type="entry name" value="DsrEFH-like"/>
    <property type="match status" value="1"/>
</dbReference>
<dbReference type="PANTHER" id="PTHR38780:SF1">
    <property type="entry name" value="PROTEIN TUSC"/>
    <property type="match status" value="1"/>
</dbReference>
<evidence type="ECO:0000313" key="2">
    <source>
        <dbReference type="EMBL" id="SMF95266.1"/>
    </source>
</evidence>
<dbReference type="InterPro" id="IPR017462">
    <property type="entry name" value="Sulphur_relay_TusC/DsrF"/>
</dbReference>
<dbReference type="PANTHER" id="PTHR38780">
    <property type="entry name" value="PROTEIN TUSC"/>
    <property type="match status" value="1"/>
</dbReference>
<dbReference type="RefSeq" id="WP_085213340.1">
    <property type="nucleotide sequence ID" value="NZ_FXAM01000001.1"/>
</dbReference>
<dbReference type="InterPro" id="IPR027396">
    <property type="entry name" value="DsrEFH-like"/>
</dbReference>
<keyword evidence="3" id="KW-1185">Reference proteome</keyword>
<dbReference type="Pfam" id="PF02635">
    <property type="entry name" value="DsrE"/>
    <property type="match status" value="1"/>
</dbReference>
<dbReference type="InterPro" id="IPR003787">
    <property type="entry name" value="Sulphur_relay_DsrE/F-like"/>
</dbReference>
<dbReference type="EMBL" id="FXAM01000001">
    <property type="protein sequence ID" value="SMF95266.1"/>
    <property type="molecule type" value="Genomic_DNA"/>
</dbReference>
<dbReference type="Proteomes" id="UP000192923">
    <property type="component" value="Unassembled WGS sequence"/>
</dbReference>
<gene>
    <name evidence="2" type="ORF">SAMN02949497_2622</name>
</gene>
<dbReference type="NCBIfam" id="TIGR03010">
    <property type="entry name" value="sulf_tusC_dsrF"/>
    <property type="match status" value="1"/>
</dbReference>
<protein>
    <submittedName>
        <fullName evidence="2">tRNA 2-thiouridine synthesizing protein C</fullName>
    </submittedName>
</protein>
<sequence length="119" mass="13031">MGKKLLFVLRRPPHAGFRLRESLDMILTAAAFDQAVALLCLDDGVYPLKRGQHPETAGLPPVAQLFEALELYDVDEVWVERESLAERGLEPADLIIPVRLLDRAAVAGLTAAQDIVVAC</sequence>
<evidence type="ECO:0000256" key="1">
    <source>
        <dbReference type="ARBA" id="ARBA00005996"/>
    </source>
</evidence>
<dbReference type="AlphaFoldDB" id="A0A1Y6CY95"/>
<accession>A0A1Y6CY95</accession>
<comment type="similarity">
    <text evidence="1">Belongs to the DsrF/TusC family.</text>
</comment>
<proteinExistence type="inferred from homology"/>
<reference evidence="2 3" key="1">
    <citation type="submission" date="2016-12" db="EMBL/GenBank/DDBJ databases">
        <authorList>
            <person name="Song W.-J."/>
            <person name="Kurnit D.M."/>
        </authorList>
    </citation>
    <scope>NUCLEOTIDE SEQUENCE [LARGE SCALE GENOMIC DNA]</scope>
    <source>
        <strain evidence="2 3">175</strain>
    </source>
</reference>
<dbReference type="NCBIfam" id="NF001238">
    <property type="entry name" value="PRK00211.1"/>
    <property type="match status" value="1"/>
</dbReference>
<dbReference type="SUPFAM" id="SSF75169">
    <property type="entry name" value="DsrEFH-like"/>
    <property type="match status" value="1"/>
</dbReference>
<dbReference type="STRING" id="1760988.SAMN02949497_2622"/>
<name>A0A1Y6CY95_9GAMM</name>
<organism evidence="2 3">
    <name type="scientific">Methylomagnum ishizawai</name>
    <dbReference type="NCBI Taxonomy" id="1760988"/>
    <lineage>
        <taxon>Bacteria</taxon>
        <taxon>Pseudomonadati</taxon>
        <taxon>Pseudomonadota</taxon>
        <taxon>Gammaproteobacteria</taxon>
        <taxon>Methylococcales</taxon>
        <taxon>Methylococcaceae</taxon>
        <taxon>Methylomagnum</taxon>
    </lineage>
</organism>
<dbReference type="OrthoDB" id="9789418at2"/>